<dbReference type="InterPro" id="IPR015590">
    <property type="entry name" value="Aldehyde_DH_dom"/>
</dbReference>
<dbReference type="SUPFAM" id="SSF53720">
    <property type="entry name" value="ALDH-like"/>
    <property type="match status" value="1"/>
</dbReference>
<evidence type="ECO:0000313" key="9">
    <source>
        <dbReference type="EMBL" id="STO09057.1"/>
    </source>
</evidence>
<dbReference type="PIRSF" id="PIRSF036492">
    <property type="entry name" value="ALDH"/>
    <property type="match status" value="1"/>
</dbReference>
<dbReference type="InterPro" id="IPR016161">
    <property type="entry name" value="Ald_DH/histidinol_DH"/>
</dbReference>
<evidence type="ECO:0000256" key="4">
    <source>
        <dbReference type="PIRNR" id="PIRNR036492"/>
    </source>
</evidence>
<evidence type="ECO:0000256" key="5">
    <source>
        <dbReference type="PIRSR" id="PIRSR036492-1"/>
    </source>
</evidence>
<dbReference type="FunFam" id="3.40.309.10:FF:000003">
    <property type="entry name" value="Aldehyde dehydrogenase"/>
    <property type="match status" value="1"/>
</dbReference>
<dbReference type="Proteomes" id="UP000254060">
    <property type="component" value="Unassembled WGS sequence"/>
</dbReference>
<evidence type="ECO:0000256" key="3">
    <source>
        <dbReference type="ARBA" id="ARBA00023027"/>
    </source>
</evidence>
<gene>
    <name evidence="9" type="primary">calB</name>
    <name evidence="9" type="ORF">NCTC13163_02452</name>
</gene>
<dbReference type="InterPro" id="IPR012394">
    <property type="entry name" value="Aldehyde_DH_NAD(P)"/>
</dbReference>
<feature type="domain" description="Aldehyde dehydrogenase" evidence="8">
    <location>
        <begin position="9"/>
        <end position="433"/>
    </location>
</feature>
<dbReference type="InterPro" id="IPR016163">
    <property type="entry name" value="Ald_DH_C"/>
</dbReference>
<evidence type="ECO:0000256" key="2">
    <source>
        <dbReference type="ARBA" id="ARBA00023002"/>
    </source>
</evidence>
<dbReference type="CDD" id="cd07136">
    <property type="entry name" value="ALDH_YwdH-P39616"/>
    <property type="match status" value="1"/>
</dbReference>
<organism evidence="9 10">
    <name type="scientific">Exiguobacterium aurantiacum</name>
    <dbReference type="NCBI Taxonomy" id="33987"/>
    <lineage>
        <taxon>Bacteria</taxon>
        <taxon>Bacillati</taxon>
        <taxon>Bacillota</taxon>
        <taxon>Bacilli</taxon>
        <taxon>Bacillales</taxon>
        <taxon>Bacillales Family XII. Incertae Sedis</taxon>
        <taxon>Exiguobacterium</taxon>
    </lineage>
</organism>
<protein>
    <recommendedName>
        <fullName evidence="4">Aldehyde dehydrogenase</fullName>
    </recommendedName>
</protein>
<dbReference type="PANTHER" id="PTHR43570:SF16">
    <property type="entry name" value="ALDEHYDE DEHYDROGENASE TYPE III, ISOFORM Q"/>
    <property type="match status" value="1"/>
</dbReference>
<dbReference type="STRING" id="1397694.GCA_000702585_02938"/>
<dbReference type="GO" id="GO:0004029">
    <property type="term" value="F:aldehyde dehydrogenase (NAD+) activity"/>
    <property type="evidence" value="ECO:0007669"/>
    <property type="project" value="TreeGrafter"/>
</dbReference>
<accession>A0A377FW63</accession>
<dbReference type="Gene3D" id="3.40.309.10">
    <property type="entry name" value="Aldehyde Dehydrogenase, Chain A, domain 2"/>
    <property type="match status" value="1"/>
</dbReference>
<dbReference type="RefSeq" id="WP_029335953.1">
    <property type="nucleotide sequence ID" value="NZ_UGGP01000001.1"/>
</dbReference>
<dbReference type="OrthoDB" id="9762913at2"/>
<dbReference type="GO" id="GO:0006081">
    <property type="term" value="P:aldehyde metabolic process"/>
    <property type="evidence" value="ECO:0007669"/>
    <property type="project" value="InterPro"/>
</dbReference>
<dbReference type="InterPro" id="IPR016162">
    <property type="entry name" value="Ald_DH_N"/>
</dbReference>
<dbReference type="FunFam" id="3.40.605.10:FF:000004">
    <property type="entry name" value="Aldehyde dehydrogenase"/>
    <property type="match status" value="1"/>
</dbReference>
<evidence type="ECO:0000313" key="10">
    <source>
        <dbReference type="Proteomes" id="UP000254060"/>
    </source>
</evidence>
<sequence>MLAPIEQLTIEELIQKQRRFFKTQATKSLAFRLSMLTFLKESIKHYEADIIEALQTDLNKSELDAFTTEIGFVYDEITRTSRELKRWMRPKRVRGAAIHLGTKSEITYEPYGTVLIIAPWNYPFQLAMAPLIGAIAAGNTAVVKPSELTPNVARMITTVLERAFTDRYVVSIEGDKDVATALLAEKWGHIFFTGSTGVGKVVMEAAAKQLTPVTLELGGKSPAIVHEDAVIDVAAKRIAWGKWMNAGQTCVAPDYVLVHESRRDEFLEAVKREAFTMFGNGVGTKRFTRIVNTNHFDRLAGYLAEGDIFFGGETDRDNLKIAPTVMTDVDESANVMKDEIFGPILPVLTYRDLDEAIEFVSARPHPLALYLFTESKEIEQKTFKHLSFGGGCVNDVLMHLTNPNLPFGGVGDSGMGAYHGRYSFETFSHAKSILRNTTKYDLPLRYPNFKAAEKLIRLVYR</sequence>
<dbReference type="Pfam" id="PF00171">
    <property type="entry name" value="Aldedh"/>
    <property type="match status" value="1"/>
</dbReference>
<dbReference type="Gene3D" id="3.40.605.10">
    <property type="entry name" value="Aldehyde Dehydrogenase, Chain A, domain 1"/>
    <property type="match status" value="1"/>
</dbReference>
<keyword evidence="2 4" id="KW-0560">Oxidoreductase</keyword>
<name>A0A377FW63_9BACL</name>
<evidence type="ECO:0000256" key="1">
    <source>
        <dbReference type="ARBA" id="ARBA00009986"/>
    </source>
</evidence>
<comment type="similarity">
    <text evidence="1 4 7">Belongs to the aldehyde dehydrogenase family.</text>
</comment>
<feature type="active site" evidence="5">
    <location>
        <position position="250"/>
    </location>
</feature>
<dbReference type="EMBL" id="UGGP01000001">
    <property type="protein sequence ID" value="STO09057.1"/>
    <property type="molecule type" value="Genomic_DNA"/>
</dbReference>
<reference evidence="9 10" key="1">
    <citation type="submission" date="2018-06" db="EMBL/GenBank/DDBJ databases">
        <authorList>
            <consortium name="Pathogen Informatics"/>
            <person name="Doyle S."/>
        </authorList>
    </citation>
    <scope>NUCLEOTIDE SEQUENCE [LARGE SCALE GENOMIC DNA]</scope>
    <source>
        <strain evidence="9 10">NCTC13163</strain>
    </source>
</reference>
<evidence type="ECO:0000256" key="6">
    <source>
        <dbReference type="PROSITE-ProRule" id="PRU10007"/>
    </source>
</evidence>
<keyword evidence="3" id="KW-0520">NAD</keyword>
<evidence type="ECO:0000256" key="7">
    <source>
        <dbReference type="RuleBase" id="RU003345"/>
    </source>
</evidence>
<dbReference type="PANTHER" id="PTHR43570">
    <property type="entry name" value="ALDEHYDE DEHYDROGENASE"/>
    <property type="match status" value="1"/>
</dbReference>
<dbReference type="InterPro" id="IPR029510">
    <property type="entry name" value="Ald_DH_CS_GLU"/>
</dbReference>
<dbReference type="GO" id="GO:0005737">
    <property type="term" value="C:cytoplasm"/>
    <property type="evidence" value="ECO:0007669"/>
    <property type="project" value="TreeGrafter"/>
</dbReference>
<evidence type="ECO:0000259" key="8">
    <source>
        <dbReference type="Pfam" id="PF00171"/>
    </source>
</evidence>
<dbReference type="PROSITE" id="PS00687">
    <property type="entry name" value="ALDEHYDE_DEHYDR_GLU"/>
    <property type="match status" value="1"/>
</dbReference>
<dbReference type="AlphaFoldDB" id="A0A377FW63"/>
<feature type="active site" evidence="5 6">
    <location>
        <position position="216"/>
    </location>
</feature>
<proteinExistence type="inferred from homology"/>